<dbReference type="EMBL" id="JAWZYT010003683">
    <property type="protein sequence ID" value="KAK4297242.1"/>
    <property type="molecule type" value="Genomic_DNA"/>
</dbReference>
<dbReference type="Proteomes" id="UP001292094">
    <property type="component" value="Unassembled WGS sequence"/>
</dbReference>
<feature type="region of interest" description="Disordered" evidence="1">
    <location>
        <begin position="84"/>
        <end position="114"/>
    </location>
</feature>
<gene>
    <name evidence="2" type="ORF">Pmani_030320</name>
</gene>
<proteinExistence type="predicted"/>
<evidence type="ECO:0000313" key="2">
    <source>
        <dbReference type="EMBL" id="KAK4297242.1"/>
    </source>
</evidence>
<accession>A0AAE1TTK5</accession>
<name>A0AAE1TTK5_9EUCA</name>
<protein>
    <submittedName>
        <fullName evidence="2">Uncharacterized protein</fullName>
    </submittedName>
</protein>
<feature type="compositionally biased region" description="Polar residues" evidence="1">
    <location>
        <begin position="101"/>
        <end position="114"/>
    </location>
</feature>
<evidence type="ECO:0000313" key="3">
    <source>
        <dbReference type="Proteomes" id="UP001292094"/>
    </source>
</evidence>
<evidence type="ECO:0000256" key="1">
    <source>
        <dbReference type="SAM" id="MobiDB-lite"/>
    </source>
</evidence>
<sequence length="114" mass="12242">MHSSNVTTPLVPSDNHVPPCFTATPASQCYTRAPNATTPLITTNNFTAPRHTTTCASDHNTAINLSQPAPSRHRTTPIILFCGTPRSSQVPYDDPAGRGQTFRQRMGISSSHGP</sequence>
<comment type="caution">
    <text evidence="2">The sequence shown here is derived from an EMBL/GenBank/DDBJ whole genome shotgun (WGS) entry which is preliminary data.</text>
</comment>
<organism evidence="2 3">
    <name type="scientific">Petrolisthes manimaculis</name>
    <dbReference type="NCBI Taxonomy" id="1843537"/>
    <lineage>
        <taxon>Eukaryota</taxon>
        <taxon>Metazoa</taxon>
        <taxon>Ecdysozoa</taxon>
        <taxon>Arthropoda</taxon>
        <taxon>Crustacea</taxon>
        <taxon>Multicrustacea</taxon>
        <taxon>Malacostraca</taxon>
        <taxon>Eumalacostraca</taxon>
        <taxon>Eucarida</taxon>
        <taxon>Decapoda</taxon>
        <taxon>Pleocyemata</taxon>
        <taxon>Anomura</taxon>
        <taxon>Galatheoidea</taxon>
        <taxon>Porcellanidae</taxon>
        <taxon>Petrolisthes</taxon>
    </lineage>
</organism>
<keyword evidence="3" id="KW-1185">Reference proteome</keyword>
<dbReference type="AlphaFoldDB" id="A0AAE1TTK5"/>
<reference evidence="2" key="1">
    <citation type="submission" date="2023-11" db="EMBL/GenBank/DDBJ databases">
        <title>Genome assemblies of two species of porcelain crab, Petrolisthes cinctipes and Petrolisthes manimaculis (Anomura: Porcellanidae).</title>
        <authorList>
            <person name="Angst P."/>
        </authorList>
    </citation>
    <scope>NUCLEOTIDE SEQUENCE</scope>
    <source>
        <strain evidence="2">PB745_02</strain>
        <tissue evidence="2">Gill</tissue>
    </source>
</reference>